<sequence length="646" mass="68918">MRRYAKRLSARLGASVLLSLPGILPASGAPAATVQQAFLDAAAEFQVPPQVLLALSYQTSWWESHTGQPSTSAGYGLLHLTDATAAEAATADAATPGDAAARPPAEPDRARSGDASLHTLDTAAQLLRTPGERLRTEDRENIRGGAALLAQYEQALTGGRPRDPAQWYGAVARYSQAPGRSGAAAFADEVYATMRRGAHRVRSDGQEVRLPADPNAVPDRGQLARLRLAPDAARTDTECPAGAGCRFVPAAAGNYQNTNRTENGIPIDYIVIHDAEGSYSGMIATFQNTAARTSAHYVVRSSDGAVTQMVATKNVAFHSGNYWFNLHSIGIEHEGFAAQGAAWFTPTQYKATASLVRYLAERYHVPLDRQHIIGHDNVPGITREAVGGMHWDPGPYWDWNAFMDLLQAHDDAEPERSTPAVGSVVTIAPPFAGNKQTVRICQRAPKSPKSAKSRRRTTTCSNQTQPANLLFVHTSPGNSAPLFPDPAIHPGESGGSNAIEDWGSSVVAGQQFVVADRQGDWTAIWFSGRKAWFYNPGGKYTRSDGGTARIVRPRPGATAIPVYGSAYPAADSYPKGQPPSAQTALGLYTVPAGQAYVATAPAAEADDYAAKQGTVVVGRKHYYTVQLNHRVALLSADDVEESGKDG</sequence>
<evidence type="ECO:0000256" key="5">
    <source>
        <dbReference type="SAM" id="MobiDB-lite"/>
    </source>
</evidence>
<dbReference type="Pfam" id="PF01510">
    <property type="entry name" value="Amidase_2"/>
    <property type="match status" value="1"/>
</dbReference>
<comment type="caution">
    <text evidence="8">The sequence shown here is derived from an EMBL/GenBank/DDBJ whole genome shotgun (WGS) entry which is preliminary data.</text>
</comment>
<dbReference type="EMBL" id="JBFAUK010000060">
    <property type="protein sequence ID" value="MEV5511290.1"/>
    <property type="molecule type" value="Genomic_DNA"/>
</dbReference>
<evidence type="ECO:0000256" key="2">
    <source>
        <dbReference type="ARBA" id="ARBA00011901"/>
    </source>
</evidence>
<dbReference type="Gene3D" id="1.10.530.10">
    <property type="match status" value="1"/>
</dbReference>
<evidence type="ECO:0000256" key="6">
    <source>
        <dbReference type="SAM" id="SignalP"/>
    </source>
</evidence>
<dbReference type="Gene3D" id="3.40.80.10">
    <property type="entry name" value="Peptidoglycan recognition protein-like"/>
    <property type="match status" value="1"/>
</dbReference>
<organism evidence="8 9">
    <name type="scientific">Streptomyces orinoci</name>
    <name type="common">Streptoverticillium orinoci</name>
    <dbReference type="NCBI Taxonomy" id="67339"/>
    <lineage>
        <taxon>Bacteria</taxon>
        <taxon>Bacillati</taxon>
        <taxon>Actinomycetota</taxon>
        <taxon>Actinomycetes</taxon>
        <taxon>Kitasatosporales</taxon>
        <taxon>Streptomycetaceae</taxon>
        <taxon>Streptomyces</taxon>
    </lineage>
</organism>
<dbReference type="PANTHER" id="PTHR30417">
    <property type="entry name" value="N-ACETYLMURAMOYL-L-ALANINE AMIDASE AMID"/>
    <property type="match status" value="1"/>
</dbReference>
<dbReference type="RefSeq" id="WP_241560922.1">
    <property type="nucleotide sequence ID" value="NZ_JBFAUK010000060.1"/>
</dbReference>
<proteinExistence type="predicted"/>
<dbReference type="PANTHER" id="PTHR30417:SF1">
    <property type="entry name" value="N-ACETYLMURAMOYL-L-ALANINE AMIDASE AMID"/>
    <property type="match status" value="1"/>
</dbReference>
<evidence type="ECO:0000259" key="7">
    <source>
        <dbReference type="SMART" id="SM00644"/>
    </source>
</evidence>
<reference evidence="8 9" key="1">
    <citation type="submission" date="2024-06" db="EMBL/GenBank/DDBJ databases">
        <title>The Natural Products Discovery Center: Release of the First 8490 Sequenced Strains for Exploring Actinobacteria Biosynthetic Diversity.</title>
        <authorList>
            <person name="Kalkreuter E."/>
            <person name="Kautsar S.A."/>
            <person name="Yang D."/>
            <person name="Bader C.D."/>
            <person name="Teijaro C.N."/>
            <person name="Fluegel L."/>
            <person name="Davis C.M."/>
            <person name="Simpson J.R."/>
            <person name="Lauterbach L."/>
            <person name="Steele A.D."/>
            <person name="Gui C."/>
            <person name="Meng S."/>
            <person name="Li G."/>
            <person name="Viehrig K."/>
            <person name="Ye F."/>
            <person name="Su P."/>
            <person name="Kiefer A.F."/>
            <person name="Nichols A."/>
            <person name="Cepeda A.J."/>
            <person name="Yan W."/>
            <person name="Fan B."/>
            <person name="Jiang Y."/>
            <person name="Adhikari A."/>
            <person name="Zheng C.-J."/>
            <person name="Schuster L."/>
            <person name="Cowan T.M."/>
            <person name="Smanski M.J."/>
            <person name="Chevrette M.G."/>
            <person name="De Carvalho L.P.S."/>
            <person name="Shen B."/>
        </authorList>
    </citation>
    <scope>NUCLEOTIDE SEQUENCE [LARGE SCALE GENOMIC DNA]</scope>
    <source>
        <strain evidence="8 9">NPDC052347</strain>
    </source>
</reference>
<dbReference type="Proteomes" id="UP001552594">
    <property type="component" value="Unassembled WGS sequence"/>
</dbReference>
<dbReference type="InterPro" id="IPR051206">
    <property type="entry name" value="NAMLAA_amidase_2"/>
</dbReference>
<feature type="signal peptide" evidence="6">
    <location>
        <begin position="1"/>
        <end position="31"/>
    </location>
</feature>
<evidence type="ECO:0000256" key="4">
    <source>
        <dbReference type="ARBA" id="ARBA00023316"/>
    </source>
</evidence>
<keyword evidence="3" id="KW-0378">Hydrolase</keyword>
<feature type="chain" id="PRO_5046122080" description="N-acetylmuramoyl-L-alanine amidase" evidence="6">
    <location>
        <begin position="32"/>
        <end position="646"/>
    </location>
</feature>
<evidence type="ECO:0000313" key="8">
    <source>
        <dbReference type="EMBL" id="MEV5511290.1"/>
    </source>
</evidence>
<dbReference type="InterPro" id="IPR036505">
    <property type="entry name" value="Amidase/PGRP_sf"/>
</dbReference>
<dbReference type="SUPFAM" id="SSF55846">
    <property type="entry name" value="N-acetylmuramoyl-L-alanine amidase-like"/>
    <property type="match status" value="1"/>
</dbReference>
<dbReference type="CDD" id="cd06583">
    <property type="entry name" value="PGRP"/>
    <property type="match status" value="1"/>
</dbReference>
<feature type="domain" description="N-acetylmuramoyl-L-alanine amidase" evidence="7">
    <location>
        <begin position="255"/>
        <end position="394"/>
    </location>
</feature>
<name>A0ABV3K8B6_STRON</name>
<evidence type="ECO:0000313" key="9">
    <source>
        <dbReference type="Proteomes" id="UP001552594"/>
    </source>
</evidence>
<dbReference type="EC" id="3.5.1.28" evidence="2"/>
<dbReference type="SMART" id="SM00644">
    <property type="entry name" value="Ami_2"/>
    <property type="match status" value="1"/>
</dbReference>
<accession>A0ABV3K8B6</accession>
<gene>
    <name evidence="8" type="ORF">AB0L16_33585</name>
</gene>
<comment type="catalytic activity">
    <reaction evidence="1">
        <text>Hydrolyzes the link between N-acetylmuramoyl residues and L-amino acid residues in certain cell-wall glycopeptides.</text>
        <dbReference type="EC" id="3.5.1.28"/>
    </reaction>
</comment>
<feature type="compositionally biased region" description="Low complexity" evidence="5">
    <location>
        <begin position="88"/>
        <end position="103"/>
    </location>
</feature>
<dbReference type="InterPro" id="IPR002502">
    <property type="entry name" value="Amidase_domain"/>
</dbReference>
<keyword evidence="6" id="KW-0732">Signal</keyword>
<protein>
    <recommendedName>
        <fullName evidence="2">N-acetylmuramoyl-L-alanine amidase</fullName>
        <ecNumber evidence="2">3.5.1.28</ecNumber>
    </recommendedName>
</protein>
<keyword evidence="9" id="KW-1185">Reference proteome</keyword>
<feature type="region of interest" description="Disordered" evidence="5">
    <location>
        <begin position="88"/>
        <end position="118"/>
    </location>
</feature>
<evidence type="ECO:0000256" key="3">
    <source>
        <dbReference type="ARBA" id="ARBA00022801"/>
    </source>
</evidence>
<keyword evidence="4" id="KW-0961">Cell wall biogenesis/degradation</keyword>
<evidence type="ECO:0000256" key="1">
    <source>
        <dbReference type="ARBA" id="ARBA00001561"/>
    </source>
</evidence>